<dbReference type="Proteomes" id="UP000826462">
    <property type="component" value="Chromosome 1"/>
</dbReference>
<organism evidence="2 3">
    <name type="scientific">Paraburkholderia edwinii</name>
    <dbReference type="NCBI Taxonomy" id="2861782"/>
    <lineage>
        <taxon>Bacteria</taxon>
        <taxon>Pseudomonadati</taxon>
        <taxon>Pseudomonadota</taxon>
        <taxon>Betaproteobacteria</taxon>
        <taxon>Burkholderiales</taxon>
        <taxon>Burkholderiaceae</taxon>
        <taxon>Paraburkholderia</taxon>
    </lineage>
</organism>
<name>A0ABX8UT82_9BURK</name>
<feature type="region of interest" description="Disordered" evidence="1">
    <location>
        <begin position="1"/>
        <end position="26"/>
    </location>
</feature>
<dbReference type="RefSeq" id="WP_219799447.1">
    <property type="nucleotide sequence ID" value="NZ_CP080095.1"/>
</dbReference>
<gene>
    <name evidence="2" type="ORF">KZJ38_07370</name>
</gene>
<protein>
    <submittedName>
        <fullName evidence="2">Uncharacterized protein</fullName>
    </submittedName>
</protein>
<feature type="compositionally biased region" description="Basic and acidic residues" evidence="1">
    <location>
        <begin position="1"/>
        <end position="10"/>
    </location>
</feature>
<evidence type="ECO:0000256" key="1">
    <source>
        <dbReference type="SAM" id="MobiDB-lite"/>
    </source>
</evidence>
<accession>A0ABX8UT82</accession>
<reference evidence="2 3" key="1">
    <citation type="submission" date="2021-07" db="EMBL/GenBank/DDBJ databases">
        <title>Paraburkholderia edwinii protects Aspergillus sp. from phenazines by acting as a toxin sponge.</title>
        <authorList>
            <person name="Dahlstrom K.M."/>
            <person name="Newman D.K."/>
        </authorList>
    </citation>
    <scope>NUCLEOTIDE SEQUENCE [LARGE SCALE GENOMIC DNA]</scope>
    <source>
        <strain evidence="2 3">Pe01</strain>
    </source>
</reference>
<sequence length="132" mass="15209">MEVFRIEDASGKGAYQSDKMPYHPDDGNQPAPWLDRVLGPHWLALMEDGLEQGYQFGFESMDALRAWFHDPDWIRRAVRRGFKLVRYEVPDGSFFDEALDRPVSAVHKGQTQLIFWKSAATRVHVDSLSTIQ</sequence>
<evidence type="ECO:0000313" key="3">
    <source>
        <dbReference type="Proteomes" id="UP000826462"/>
    </source>
</evidence>
<keyword evidence="3" id="KW-1185">Reference proteome</keyword>
<evidence type="ECO:0000313" key="2">
    <source>
        <dbReference type="EMBL" id="QYD70120.1"/>
    </source>
</evidence>
<dbReference type="EMBL" id="CP080095">
    <property type="protein sequence ID" value="QYD70120.1"/>
    <property type="molecule type" value="Genomic_DNA"/>
</dbReference>
<proteinExistence type="predicted"/>